<proteinExistence type="inferred from homology"/>
<dbReference type="EMBL" id="ALPT02000028">
    <property type="protein sequence ID" value="KGA97469.1"/>
    <property type="molecule type" value="Genomic_DNA"/>
</dbReference>
<sequence>MRSVSQQQEQWSSKLGFVFATAGTAIGLGAIWKFPYIAGTSGGGAFFLLFLLFTFLIGLPLLIGEFVLGRTTGKEAVSTYKELAPKSFWPITGWIGVVACFLILSFYSVIGGWSLLYILETLTGQMNNLTVEQLSNKFGEMIASPWRALGAQALFMLMTIYVISKGVQSGIERASKIMMPALLILLVIIAARSLTLEGAWEGVQFLLKPQWSNIQSDTILFALGQAFFALSLGVSVMVTYSSYVSKKQNLPLTATIIGVMNIIVALLAGLMIFPGVFTFGLEPSEGPALIFVVLPTIFNQMPLGTLFMLAFFILFFFAALTSAFSLLEIIVATFSKGDQQKRVKFSWGIGTIIFIVGIPSALSYGVLADFQLFNLTFFDSLDYLASNILLPVGALLVALFITRKVPKERLLNEIKQGSNVGMRFFACWYFLVKYMIPLAIIIIFLDVLGVFQLFF</sequence>
<evidence type="ECO:0000313" key="11">
    <source>
        <dbReference type="Proteomes" id="UP000002754"/>
    </source>
</evidence>
<dbReference type="PANTHER" id="PTHR42948">
    <property type="entry name" value="TRANSPORTER"/>
    <property type="match status" value="1"/>
</dbReference>
<organism evidence="9 11">
    <name type="scientific">Alkalihalobacillus alcalophilus ATCC 27647 = CGMCC 1.3604</name>
    <dbReference type="NCBI Taxonomy" id="1218173"/>
    <lineage>
        <taxon>Bacteria</taxon>
        <taxon>Bacillati</taxon>
        <taxon>Bacillota</taxon>
        <taxon>Bacilli</taxon>
        <taxon>Bacillales</taxon>
        <taxon>Bacillaceae</taxon>
        <taxon>Alkalihalobacillus</taxon>
    </lineage>
</organism>
<reference evidence="10 12" key="3">
    <citation type="submission" date="2014-01" db="EMBL/GenBank/DDBJ databases">
        <title>Draft genome sequencing of Bacillus alcalophilus CGMCC 1.3604.</title>
        <authorList>
            <person name="Yang J."/>
            <person name="Diao L."/>
            <person name="Yang S."/>
        </authorList>
    </citation>
    <scope>NUCLEOTIDE SEQUENCE [LARGE SCALE GENOMIC DNA]</scope>
    <source>
        <strain evidence="10 12">CGMCC 1.3604</strain>
    </source>
</reference>
<comment type="subcellular location">
    <subcellularLocation>
        <location evidence="1">Membrane</location>
        <topology evidence="1">Multi-pass membrane protein</topology>
    </subcellularLocation>
</comment>
<feature type="transmembrane region" description="Helical" evidence="7">
    <location>
        <begin position="423"/>
        <end position="445"/>
    </location>
</feature>
<dbReference type="eggNOG" id="COG0733">
    <property type="taxonomic scope" value="Bacteria"/>
</dbReference>
<name>J8TCG5_ALKAL</name>
<reference evidence="9 11" key="2">
    <citation type="journal article" date="2014" name="Genome Announc.">
        <title>Draft Genome Sequence of Bacillus alcalophilus AV1934, a Classic Alkaliphile Isolated from Human Feces in 1934.</title>
        <authorList>
            <person name="Attie O."/>
            <person name="Jayaprakash A."/>
            <person name="Shah H."/>
            <person name="Paulsen I.T."/>
            <person name="Morino M."/>
            <person name="Takahashi Y."/>
            <person name="Narumi I."/>
            <person name="Sachidanandam R."/>
            <person name="Satoh K."/>
            <person name="Ito M."/>
            <person name="Krulwich T.A."/>
        </authorList>
    </citation>
    <scope>NUCLEOTIDE SEQUENCE [LARGE SCALE GENOMIC DNA]</scope>
    <source>
        <strain evidence="9 11">AV1934</strain>
    </source>
</reference>
<dbReference type="EMBL" id="JX399314">
    <property type="protein sequence ID" value="AFV25737.1"/>
    <property type="molecule type" value="Genomic_DNA"/>
</dbReference>
<dbReference type="Proteomes" id="UP000297014">
    <property type="component" value="Unassembled WGS sequence"/>
</dbReference>
<feature type="transmembrane region" description="Helical" evidence="7">
    <location>
        <begin position="219"/>
        <end position="240"/>
    </location>
</feature>
<dbReference type="SUPFAM" id="SSF161070">
    <property type="entry name" value="SNF-like"/>
    <property type="match status" value="1"/>
</dbReference>
<feature type="transmembrane region" description="Helical" evidence="7">
    <location>
        <begin position="88"/>
        <end position="119"/>
    </location>
</feature>
<evidence type="ECO:0000313" key="8">
    <source>
        <dbReference type="EMBL" id="AFV25737.1"/>
    </source>
</evidence>
<feature type="transmembrane region" description="Helical" evidence="7">
    <location>
        <begin position="12"/>
        <end position="32"/>
    </location>
</feature>
<dbReference type="GO" id="GO:0016020">
    <property type="term" value="C:membrane"/>
    <property type="evidence" value="ECO:0007669"/>
    <property type="project" value="UniProtKB-SubCell"/>
</dbReference>
<evidence type="ECO:0000256" key="6">
    <source>
        <dbReference type="RuleBase" id="RU003732"/>
    </source>
</evidence>
<keyword evidence="3 6" id="KW-0812">Transmembrane</keyword>
<dbReference type="STRING" id="1218173.BALCAV_0209875"/>
<evidence type="ECO:0000313" key="9">
    <source>
        <dbReference type="EMBL" id="KGA97469.1"/>
    </source>
</evidence>
<feature type="transmembrane region" description="Helical" evidence="7">
    <location>
        <begin position="345"/>
        <end position="364"/>
    </location>
</feature>
<feature type="transmembrane region" description="Helical" evidence="7">
    <location>
        <begin position="306"/>
        <end position="333"/>
    </location>
</feature>
<keyword evidence="4 7" id="KW-1133">Transmembrane helix</keyword>
<dbReference type="Proteomes" id="UP000002754">
    <property type="component" value="Unassembled WGS sequence"/>
</dbReference>
<keyword evidence="11" id="KW-1185">Reference proteome</keyword>
<dbReference type="NCBIfam" id="NF037979">
    <property type="entry name" value="Na_transp"/>
    <property type="match status" value="1"/>
</dbReference>
<dbReference type="PRINTS" id="PR00176">
    <property type="entry name" value="NANEUSMPORT"/>
</dbReference>
<evidence type="ECO:0000256" key="3">
    <source>
        <dbReference type="ARBA" id="ARBA00022692"/>
    </source>
</evidence>
<dbReference type="PROSITE" id="PS00610">
    <property type="entry name" value="NA_NEUROTRAN_SYMP_1"/>
    <property type="match status" value="1"/>
</dbReference>
<dbReference type="GO" id="GO:0015293">
    <property type="term" value="F:symporter activity"/>
    <property type="evidence" value="ECO:0007669"/>
    <property type="project" value="UniProtKB-KW"/>
</dbReference>
<dbReference type="InterPro" id="IPR000175">
    <property type="entry name" value="Na/ntran_symport"/>
</dbReference>
<feature type="transmembrane region" description="Helical" evidence="7">
    <location>
        <begin position="146"/>
        <end position="164"/>
    </location>
</feature>
<keyword evidence="5 7" id="KW-0472">Membrane</keyword>
<dbReference type="InterPro" id="IPR047218">
    <property type="entry name" value="YocR/YhdH-like"/>
</dbReference>
<dbReference type="RefSeq" id="WP_003321900.1">
    <property type="nucleotide sequence ID" value="NZ_ALPT02000028.1"/>
</dbReference>
<keyword evidence="6" id="KW-0769">Symport</keyword>
<dbReference type="InterPro" id="IPR037272">
    <property type="entry name" value="SNS_sf"/>
</dbReference>
<keyword evidence="2 6" id="KW-0813">Transport</keyword>
<dbReference type="PROSITE" id="PS50267">
    <property type="entry name" value="NA_NEUROTRAN_SYMP_3"/>
    <property type="match status" value="1"/>
</dbReference>
<reference evidence="8" key="1">
    <citation type="submission" date="2012-07" db="EMBL/GenBank/DDBJ databases">
        <title>A Draft Genome for Bacillus alcalophilus strain ATCC 27647.</title>
        <authorList>
            <person name="Attie O."/>
            <person name="Jayaprakash A."/>
            <person name="Sachidanandam R."/>
            <person name="Shah H."/>
            <person name="Paulsen I."/>
            <person name="Morino M."/>
            <person name="Ito M."/>
            <person name="Krulwich T."/>
        </authorList>
    </citation>
    <scope>NUCLEOTIDE SEQUENCE</scope>
    <source>
        <strain evidence="8">ATCC 27647</strain>
    </source>
</reference>
<evidence type="ECO:0000256" key="4">
    <source>
        <dbReference type="ARBA" id="ARBA00022989"/>
    </source>
</evidence>
<feature type="transmembrane region" description="Helical" evidence="7">
    <location>
        <begin position="252"/>
        <end position="277"/>
    </location>
</feature>
<evidence type="ECO:0000256" key="5">
    <source>
        <dbReference type="ARBA" id="ARBA00023136"/>
    </source>
</evidence>
<dbReference type="EMBL" id="JALP01000009">
    <property type="protein sequence ID" value="THG92246.1"/>
    <property type="molecule type" value="Genomic_DNA"/>
</dbReference>
<dbReference type="CDD" id="cd10336">
    <property type="entry name" value="SLC6sbd_Tyt1-Like"/>
    <property type="match status" value="1"/>
</dbReference>
<dbReference type="AlphaFoldDB" id="J8TCG5"/>
<feature type="transmembrane region" description="Helical" evidence="7">
    <location>
        <begin position="176"/>
        <end position="199"/>
    </location>
</feature>
<feature type="transmembrane region" description="Helical" evidence="7">
    <location>
        <begin position="44"/>
        <end position="68"/>
    </location>
</feature>
<comment type="similarity">
    <text evidence="6">Belongs to the sodium:neurotransmitter symporter (SNF) (TC 2.A.22) family.</text>
</comment>
<evidence type="ECO:0000313" key="10">
    <source>
        <dbReference type="EMBL" id="THG92246.1"/>
    </source>
</evidence>
<feature type="transmembrane region" description="Helical" evidence="7">
    <location>
        <begin position="384"/>
        <end position="402"/>
    </location>
</feature>
<dbReference type="OrthoDB" id="9762833at2"/>
<accession>J8TCG5</accession>
<dbReference type="PANTHER" id="PTHR42948:SF1">
    <property type="entry name" value="TRANSPORTER"/>
    <property type="match status" value="1"/>
</dbReference>
<gene>
    <name evidence="10" type="ORF">AJ85_13805</name>
    <name evidence="8" type="ORF">BalcAV1433</name>
    <name evidence="9" type="ORF">BALCAV_0209875</name>
</gene>
<evidence type="ECO:0000256" key="2">
    <source>
        <dbReference type="ARBA" id="ARBA00022448"/>
    </source>
</evidence>
<dbReference type="Pfam" id="PF00209">
    <property type="entry name" value="SNF"/>
    <property type="match status" value="2"/>
</dbReference>
<evidence type="ECO:0000313" key="12">
    <source>
        <dbReference type="Proteomes" id="UP000297014"/>
    </source>
</evidence>
<evidence type="ECO:0000256" key="7">
    <source>
        <dbReference type="SAM" id="Phobius"/>
    </source>
</evidence>
<protein>
    <recommendedName>
        <fullName evidence="6">Transporter</fullName>
    </recommendedName>
</protein>
<evidence type="ECO:0000256" key="1">
    <source>
        <dbReference type="ARBA" id="ARBA00004141"/>
    </source>
</evidence>